<dbReference type="EMBL" id="MT631280">
    <property type="protein sequence ID" value="QNO47860.1"/>
    <property type="molecule type" value="Genomic_DNA"/>
</dbReference>
<reference evidence="2" key="1">
    <citation type="submission" date="2020-06" db="EMBL/GenBank/DDBJ databases">
        <title>Unique genomic features of the anaerobic methanotrophic archaea.</title>
        <authorList>
            <person name="Chadwick G.L."/>
            <person name="Skennerton C.T."/>
            <person name="Laso-Perez R."/>
            <person name="Leu A.O."/>
            <person name="Speth D.R."/>
            <person name="Yu H."/>
            <person name="Morgan-Lang C."/>
            <person name="Hatzenpichler R."/>
            <person name="Goudeau D."/>
            <person name="Malmstrom R."/>
            <person name="Brazelton W.J."/>
            <person name="Woyke T."/>
            <person name="Hallam S.J."/>
            <person name="Tyson G.W."/>
            <person name="Wegener G."/>
            <person name="Boetius A."/>
            <person name="Orphan V."/>
        </authorList>
    </citation>
    <scope>NUCLEOTIDE SEQUENCE</scope>
</reference>
<name>A0A7G9YIM6_9EURY</name>
<gene>
    <name evidence="1" type="ORF">ACCMMBFF_00008</name>
    <name evidence="2" type="ORF">DJFEGNLO_00014</name>
</gene>
<sequence length="52" mass="5935">MDIIEKLLDTPNTEIESIEVNEENDVIITVRSTIDVTRCRKCGRKIGQTAWS</sequence>
<organism evidence="2">
    <name type="scientific">Candidatus Methanogaster sp. ANME-2c ERB4</name>
    <dbReference type="NCBI Taxonomy" id="2759911"/>
    <lineage>
        <taxon>Archaea</taxon>
        <taxon>Methanobacteriati</taxon>
        <taxon>Methanobacteriota</taxon>
        <taxon>Stenosarchaea group</taxon>
        <taxon>Methanomicrobia</taxon>
        <taxon>Methanosarcinales</taxon>
        <taxon>ANME-2 cluster</taxon>
        <taxon>Candidatus Methanogasteraceae</taxon>
        <taxon>Candidatus Methanogaster</taxon>
    </lineage>
</organism>
<proteinExistence type="predicted"/>
<dbReference type="AlphaFoldDB" id="A0A7G9YIM6"/>
<evidence type="ECO:0008006" key="3">
    <source>
        <dbReference type="Google" id="ProtNLM"/>
    </source>
</evidence>
<evidence type="ECO:0000313" key="1">
    <source>
        <dbReference type="EMBL" id="QNO45519.1"/>
    </source>
</evidence>
<protein>
    <recommendedName>
        <fullName evidence="3">Transposase IS204/IS1001/IS1096/IS1165 zinc-finger domain-containing protein</fullName>
    </recommendedName>
</protein>
<dbReference type="EMBL" id="MT631128">
    <property type="protein sequence ID" value="QNO45519.1"/>
    <property type="molecule type" value="Genomic_DNA"/>
</dbReference>
<accession>A0A7G9YIM6</accession>
<evidence type="ECO:0000313" key="2">
    <source>
        <dbReference type="EMBL" id="QNO47860.1"/>
    </source>
</evidence>